<reference evidence="7 8" key="1">
    <citation type="submission" date="2015-06" db="EMBL/GenBank/DDBJ databases">
        <title>Draft genome sequencing of a biphenyl-degrading bacterium, Janthinobacterium lividum MEG1.</title>
        <authorList>
            <person name="Shimodaira J."/>
            <person name="Hatta T."/>
        </authorList>
    </citation>
    <scope>NUCLEOTIDE SEQUENCE [LARGE SCALE GENOMIC DNA]</scope>
    <source>
        <strain evidence="7 8">MEG1</strain>
    </source>
</reference>
<evidence type="ECO:0000256" key="3">
    <source>
        <dbReference type="ARBA" id="ARBA00023082"/>
    </source>
</evidence>
<evidence type="ECO:0000256" key="4">
    <source>
        <dbReference type="ARBA" id="ARBA00023163"/>
    </source>
</evidence>
<dbReference type="GO" id="GO:0016987">
    <property type="term" value="F:sigma factor activity"/>
    <property type="evidence" value="ECO:0007669"/>
    <property type="project" value="UniProtKB-KW"/>
</dbReference>
<feature type="domain" description="RNA polymerase sigma-70 region 2" evidence="5">
    <location>
        <begin position="14"/>
        <end position="78"/>
    </location>
</feature>
<accession>A0A1S1U8K8</accession>
<dbReference type="Gene3D" id="1.10.1740.10">
    <property type="match status" value="1"/>
</dbReference>
<dbReference type="InterPro" id="IPR013249">
    <property type="entry name" value="RNA_pol_sigma70_r4_t2"/>
</dbReference>
<dbReference type="GO" id="GO:0006352">
    <property type="term" value="P:DNA-templated transcription initiation"/>
    <property type="evidence" value="ECO:0007669"/>
    <property type="project" value="InterPro"/>
</dbReference>
<proteinExistence type="inferred from homology"/>
<keyword evidence="4" id="KW-0804">Transcription</keyword>
<dbReference type="InterPro" id="IPR007627">
    <property type="entry name" value="RNA_pol_sigma70_r2"/>
</dbReference>
<dbReference type="Gene3D" id="1.10.10.10">
    <property type="entry name" value="Winged helix-like DNA-binding domain superfamily/Winged helix DNA-binding domain"/>
    <property type="match status" value="1"/>
</dbReference>
<keyword evidence="3" id="KW-0731">Sigma factor</keyword>
<feature type="domain" description="RNA polymerase sigma factor 70 region 4 type 2" evidence="6">
    <location>
        <begin position="110"/>
        <end position="161"/>
    </location>
</feature>
<dbReference type="GO" id="GO:0003677">
    <property type="term" value="F:DNA binding"/>
    <property type="evidence" value="ECO:0007669"/>
    <property type="project" value="InterPro"/>
</dbReference>
<dbReference type="PANTHER" id="PTHR43133">
    <property type="entry name" value="RNA POLYMERASE ECF-TYPE SIGMA FACTO"/>
    <property type="match status" value="1"/>
</dbReference>
<evidence type="ECO:0000259" key="5">
    <source>
        <dbReference type="Pfam" id="PF04542"/>
    </source>
</evidence>
<dbReference type="InterPro" id="IPR013325">
    <property type="entry name" value="RNA_pol_sigma_r2"/>
</dbReference>
<comment type="caution">
    <text evidence="7">The sequence shown here is derived from an EMBL/GenBank/DDBJ whole genome shotgun (WGS) entry which is preliminary data.</text>
</comment>
<evidence type="ECO:0000256" key="2">
    <source>
        <dbReference type="ARBA" id="ARBA00023015"/>
    </source>
</evidence>
<evidence type="ECO:0000313" key="8">
    <source>
        <dbReference type="Proteomes" id="UP000179840"/>
    </source>
</evidence>
<protein>
    <submittedName>
        <fullName evidence="7">RNA polymerase subunit sigma24</fullName>
    </submittedName>
</protein>
<dbReference type="InterPro" id="IPR036388">
    <property type="entry name" value="WH-like_DNA-bd_sf"/>
</dbReference>
<dbReference type="PANTHER" id="PTHR43133:SF63">
    <property type="entry name" value="RNA POLYMERASE SIGMA FACTOR FECI-RELATED"/>
    <property type="match status" value="1"/>
</dbReference>
<organism evidence="7 8">
    <name type="scientific">Janthinobacterium lividum</name>
    <dbReference type="NCBI Taxonomy" id="29581"/>
    <lineage>
        <taxon>Bacteria</taxon>
        <taxon>Pseudomonadati</taxon>
        <taxon>Pseudomonadota</taxon>
        <taxon>Betaproteobacteria</taxon>
        <taxon>Burkholderiales</taxon>
        <taxon>Oxalobacteraceae</taxon>
        <taxon>Janthinobacterium</taxon>
    </lineage>
</organism>
<gene>
    <name evidence="7" type="ORF">AKG95_14845</name>
</gene>
<keyword evidence="2" id="KW-0805">Transcription regulation</keyword>
<dbReference type="RefSeq" id="WP_071077582.1">
    <property type="nucleotide sequence ID" value="NZ_LFKP01000008.1"/>
</dbReference>
<dbReference type="InterPro" id="IPR039425">
    <property type="entry name" value="RNA_pol_sigma-70-like"/>
</dbReference>
<dbReference type="Proteomes" id="UP000179840">
    <property type="component" value="Unassembled WGS sequence"/>
</dbReference>
<sequence>MPDSLRARLRGVLVTRYGQLRRKLEYIVGTGERASDALQETWLRLESMPGNTAVRNPDAYLLQMAVNVATDQYRREHRKLNDADIDALFDVEDELADPERIVAARSEIIALEAALRQLTPRQREILLAAHIDGQLNREIAARLDISLSLVEKELRHALRHCQQYVGAPADMAARGGPRRF</sequence>
<dbReference type="SUPFAM" id="SSF88946">
    <property type="entry name" value="Sigma2 domain of RNA polymerase sigma factors"/>
    <property type="match status" value="1"/>
</dbReference>
<dbReference type="SUPFAM" id="SSF88659">
    <property type="entry name" value="Sigma3 and sigma4 domains of RNA polymerase sigma factors"/>
    <property type="match status" value="1"/>
</dbReference>
<comment type="similarity">
    <text evidence="1">Belongs to the sigma-70 factor family. ECF subfamily.</text>
</comment>
<dbReference type="Pfam" id="PF08281">
    <property type="entry name" value="Sigma70_r4_2"/>
    <property type="match status" value="1"/>
</dbReference>
<name>A0A1S1U8K8_9BURK</name>
<dbReference type="NCBIfam" id="TIGR02937">
    <property type="entry name" value="sigma70-ECF"/>
    <property type="match status" value="1"/>
</dbReference>
<evidence type="ECO:0000256" key="1">
    <source>
        <dbReference type="ARBA" id="ARBA00010641"/>
    </source>
</evidence>
<dbReference type="AlphaFoldDB" id="A0A1S1U8K8"/>
<dbReference type="InterPro" id="IPR014284">
    <property type="entry name" value="RNA_pol_sigma-70_dom"/>
</dbReference>
<evidence type="ECO:0000313" key="7">
    <source>
        <dbReference type="EMBL" id="OHV96104.1"/>
    </source>
</evidence>
<dbReference type="Pfam" id="PF04542">
    <property type="entry name" value="Sigma70_r2"/>
    <property type="match status" value="1"/>
</dbReference>
<dbReference type="EMBL" id="LFKP01000008">
    <property type="protein sequence ID" value="OHV96104.1"/>
    <property type="molecule type" value="Genomic_DNA"/>
</dbReference>
<dbReference type="InterPro" id="IPR013324">
    <property type="entry name" value="RNA_pol_sigma_r3/r4-like"/>
</dbReference>
<evidence type="ECO:0000259" key="6">
    <source>
        <dbReference type="Pfam" id="PF08281"/>
    </source>
</evidence>